<keyword evidence="3" id="KW-1185">Reference proteome</keyword>
<evidence type="ECO:0000256" key="1">
    <source>
        <dbReference type="SAM" id="Phobius"/>
    </source>
</evidence>
<feature type="transmembrane region" description="Helical" evidence="1">
    <location>
        <begin position="61"/>
        <end position="82"/>
    </location>
</feature>
<gene>
    <name evidence="2" type="ORF">EV211_1684</name>
</gene>
<dbReference type="PANTHER" id="PTHR39174:SF1">
    <property type="entry name" value="INNER MEMBRANE PROTEIN"/>
    <property type="match status" value="1"/>
</dbReference>
<dbReference type="EMBL" id="SNXO01000068">
    <property type="protein sequence ID" value="TDP44783.1"/>
    <property type="molecule type" value="Genomic_DNA"/>
</dbReference>
<reference evidence="2 3" key="1">
    <citation type="submission" date="2019-03" db="EMBL/GenBank/DDBJ databases">
        <title>Genomic Encyclopedia of Type Strains, Phase IV (KMG-IV): sequencing the most valuable type-strain genomes for metagenomic binning, comparative biology and taxonomic classification.</title>
        <authorList>
            <person name="Goeker M."/>
        </authorList>
    </citation>
    <scope>NUCLEOTIDE SEQUENCE [LARGE SCALE GENOMIC DNA]</scope>
    <source>
        <strain evidence="2 3">DSM 28287</strain>
    </source>
</reference>
<comment type="caution">
    <text evidence="2">The sequence shown here is derived from an EMBL/GenBank/DDBJ whole genome shotgun (WGS) entry which is preliminary data.</text>
</comment>
<feature type="transmembrane region" description="Helical" evidence="1">
    <location>
        <begin position="24"/>
        <end position="41"/>
    </location>
</feature>
<dbReference type="OrthoDB" id="1752893at2"/>
<dbReference type="AlphaFoldDB" id="A0A4R6PWJ0"/>
<dbReference type="RefSeq" id="WP_133529368.1">
    <property type="nucleotide sequence ID" value="NZ_CALCQM010000091.1"/>
</dbReference>
<dbReference type="Pfam" id="PF06196">
    <property type="entry name" value="DUF997"/>
    <property type="match status" value="1"/>
</dbReference>
<name>A0A4R6PWJ0_9FIRM</name>
<evidence type="ECO:0000313" key="3">
    <source>
        <dbReference type="Proteomes" id="UP000295500"/>
    </source>
</evidence>
<protein>
    <submittedName>
        <fullName evidence="2">Putative membrane protein YhdT</fullName>
    </submittedName>
</protein>
<evidence type="ECO:0000313" key="2">
    <source>
        <dbReference type="EMBL" id="TDP44783.1"/>
    </source>
</evidence>
<dbReference type="Proteomes" id="UP000295500">
    <property type="component" value="Unassembled WGS sequence"/>
</dbReference>
<keyword evidence="1" id="KW-1133">Transmembrane helix</keyword>
<sequence>MKKDSYGAPILTEKERAHQIKKEATISMIMYAAFFLWWYFTGYGLGSGDPKDYTYIFGLPMWFFLSCIVGYVGFCVATIIVVKKVFKNFSLEESLDDEMEAKAGDQNE</sequence>
<keyword evidence="1" id="KW-0812">Transmembrane</keyword>
<organism evidence="2 3">
    <name type="scientific">Aminicella lysinilytica</name>
    <dbReference type="NCBI Taxonomy" id="433323"/>
    <lineage>
        <taxon>Bacteria</taxon>
        <taxon>Bacillati</taxon>
        <taxon>Bacillota</taxon>
        <taxon>Clostridia</taxon>
        <taxon>Peptostreptococcales</taxon>
        <taxon>Anaerovoracaceae</taxon>
        <taxon>Aminicella</taxon>
    </lineage>
</organism>
<proteinExistence type="predicted"/>
<keyword evidence="1" id="KW-0472">Membrane</keyword>
<dbReference type="PANTHER" id="PTHR39174">
    <property type="entry name" value="INNER MEMBRANE PROTEIN-RELATED"/>
    <property type="match status" value="1"/>
</dbReference>
<accession>A0A4R6PWJ0</accession>
<dbReference type="InterPro" id="IPR010398">
    <property type="entry name" value="DUF997"/>
</dbReference>